<feature type="transmembrane region" description="Helical" evidence="2">
    <location>
        <begin position="74"/>
        <end position="92"/>
    </location>
</feature>
<keyword evidence="2" id="KW-1133">Transmembrane helix</keyword>
<feature type="compositionally biased region" description="Polar residues" evidence="1">
    <location>
        <begin position="1"/>
        <end position="14"/>
    </location>
</feature>
<gene>
    <name evidence="4" type="ORF">FK219_011560</name>
</gene>
<accession>A0A9E5MKZ0</accession>
<sequence length="367" mass="40709">MTNSSSSATGTIRRTSPRDPGSVGPTSTYSSLMRTVRDSGLLRRRRGFYYAVFAGLALALGGLITGFVLLGDSWYQLLIAAGLGLVLTQIAFVTHEASHRQIFTSGVANDRLGRILAAGVVGISYHWWMHKHSRHHAKPNQKGADPDIAPDTITFMPEDAAKSTGAMALITRKQGYLFFPLLTLEGINLHLRSIITLFDRGRVEGRFLELGLITARLSLYIAVVFWALPLGMAFAFLGVQLAVFGVYMGASFAPNHKGMPILPADTDLDFLTRQVMTSRNLRGGWWSTAMFGGLNYQIEHHLFPNMPRPALRHAAQIVREHSRTLGIPYTEAGIFESYRIVIRYLNEVGLAARDPFDCPMVNRFRRT</sequence>
<dbReference type="RefSeq" id="WP_152584068.1">
    <property type="nucleotide sequence ID" value="NZ_JAVJPO010000003.1"/>
</dbReference>
<proteinExistence type="predicted"/>
<dbReference type="AlphaFoldDB" id="A0A9E5MKZ0"/>
<evidence type="ECO:0000256" key="2">
    <source>
        <dbReference type="SAM" id="Phobius"/>
    </source>
</evidence>
<dbReference type="GO" id="GO:0008610">
    <property type="term" value="P:lipid biosynthetic process"/>
    <property type="evidence" value="ECO:0007669"/>
    <property type="project" value="UniProtKB-ARBA"/>
</dbReference>
<feature type="transmembrane region" description="Helical" evidence="2">
    <location>
        <begin position="47"/>
        <end position="68"/>
    </location>
</feature>
<feature type="region of interest" description="Disordered" evidence="1">
    <location>
        <begin position="1"/>
        <end position="29"/>
    </location>
</feature>
<keyword evidence="5" id="KW-1185">Reference proteome</keyword>
<name>A0A9E5MKZ0_9MICO</name>
<keyword evidence="2" id="KW-0472">Membrane</keyword>
<organism evidence="4 5">
    <name type="scientific">Microcella pacifica</name>
    <dbReference type="NCBI Taxonomy" id="2591847"/>
    <lineage>
        <taxon>Bacteria</taxon>
        <taxon>Bacillati</taxon>
        <taxon>Actinomycetota</taxon>
        <taxon>Actinomycetes</taxon>
        <taxon>Micrococcales</taxon>
        <taxon>Microbacteriaceae</taxon>
        <taxon>Microcella</taxon>
    </lineage>
</organism>
<dbReference type="CDD" id="cd03506">
    <property type="entry name" value="Delta6-FADS-like"/>
    <property type="match status" value="1"/>
</dbReference>
<evidence type="ECO:0000313" key="4">
    <source>
        <dbReference type="EMBL" id="NHF63859.1"/>
    </source>
</evidence>
<reference evidence="4 5" key="1">
    <citation type="submission" date="2020-03" db="EMBL/GenBank/DDBJ databases">
        <title>Chryseoglobus sp. isolated from a deep-sea seamount.</title>
        <authorList>
            <person name="Zhang D.-C."/>
        </authorList>
    </citation>
    <scope>NUCLEOTIDE SEQUENCE [LARGE SCALE GENOMIC DNA]</scope>
    <source>
        <strain evidence="4 5">KN1116</strain>
    </source>
</reference>
<dbReference type="EMBL" id="VIKT02000023">
    <property type="protein sequence ID" value="NHF63859.1"/>
    <property type="molecule type" value="Genomic_DNA"/>
</dbReference>
<dbReference type="GO" id="GO:0016020">
    <property type="term" value="C:membrane"/>
    <property type="evidence" value="ECO:0007669"/>
    <property type="project" value="TreeGrafter"/>
</dbReference>
<dbReference type="GO" id="GO:0016717">
    <property type="term" value="F:oxidoreductase activity, acting on paired donors, with oxidation of a pair of donors resulting in the reduction of molecular oxygen to two molecules of water"/>
    <property type="evidence" value="ECO:0007669"/>
    <property type="project" value="TreeGrafter"/>
</dbReference>
<comment type="caution">
    <text evidence="4">The sequence shown here is derived from an EMBL/GenBank/DDBJ whole genome shotgun (WGS) entry which is preliminary data.</text>
</comment>
<keyword evidence="2" id="KW-0812">Transmembrane</keyword>
<dbReference type="InterPro" id="IPR005804">
    <property type="entry name" value="FA_desaturase_dom"/>
</dbReference>
<dbReference type="PANTHER" id="PTHR19353:SF19">
    <property type="entry name" value="DELTA(5) FATTY ACID DESATURASE C-RELATED"/>
    <property type="match status" value="1"/>
</dbReference>
<evidence type="ECO:0000259" key="3">
    <source>
        <dbReference type="Pfam" id="PF00487"/>
    </source>
</evidence>
<dbReference type="InterPro" id="IPR012171">
    <property type="entry name" value="Fatty_acid_desaturase"/>
</dbReference>
<evidence type="ECO:0000256" key="1">
    <source>
        <dbReference type="SAM" id="MobiDB-lite"/>
    </source>
</evidence>
<dbReference type="PANTHER" id="PTHR19353">
    <property type="entry name" value="FATTY ACID DESATURASE 2"/>
    <property type="match status" value="1"/>
</dbReference>
<dbReference type="Proteomes" id="UP000818266">
    <property type="component" value="Unassembled WGS sequence"/>
</dbReference>
<dbReference type="PIRSF" id="PIRSF015921">
    <property type="entry name" value="FA_sphinglp_des"/>
    <property type="match status" value="1"/>
</dbReference>
<protein>
    <submittedName>
        <fullName evidence="4">Acyl-CoA desaturase</fullName>
    </submittedName>
</protein>
<dbReference type="OrthoDB" id="104711at2"/>
<feature type="domain" description="Fatty acid desaturase" evidence="3">
    <location>
        <begin position="73"/>
        <end position="331"/>
    </location>
</feature>
<evidence type="ECO:0000313" key="5">
    <source>
        <dbReference type="Proteomes" id="UP000818266"/>
    </source>
</evidence>
<dbReference type="Pfam" id="PF00487">
    <property type="entry name" value="FA_desaturase"/>
    <property type="match status" value="1"/>
</dbReference>